<evidence type="ECO:0000259" key="11">
    <source>
        <dbReference type="PROSITE" id="PS51755"/>
    </source>
</evidence>
<name>A0A2N9YFP2_9GAMM</name>
<dbReference type="OrthoDB" id="9802426at2"/>
<dbReference type="InterPro" id="IPR011006">
    <property type="entry name" value="CheY-like_superfamily"/>
</dbReference>
<dbReference type="Gene3D" id="3.40.50.2300">
    <property type="match status" value="1"/>
</dbReference>
<feature type="modified residue" description="4-aspartylphosphate" evidence="8">
    <location>
        <position position="56"/>
    </location>
</feature>
<dbReference type="SUPFAM" id="SSF52172">
    <property type="entry name" value="CheY-like"/>
    <property type="match status" value="1"/>
</dbReference>
<evidence type="ECO:0000256" key="1">
    <source>
        <dbReference type="ARBA" id="ARBA00004496"/>
    </source>
</evidence>
<keyword evidence="4" id="KW-0902">Two-component regulatory system</keyword>
<dbReference type="GO" id="GO:0005829">
    <property type="term" value="C:cytosol"/>
    <property type="evidence" value="ECO:0007669"/>
    <property type="project" value="TreeGrafter"/>
</dbReference>
<dbReference type="SUPFAM" id="SSF46894">
    <property type="entry name" value="C-terminal effector domain of the bipartite response regulators"/>
    <property type="match status" value="1"/>
</dbReference>
<feature type="DNA-binding region" description="OmpR/PhoB-type" evidence="9">
    <location>
        <begin position="125"/>
        <end position="229"/>
    </location>
</feature>
<organism evidence="12 13">
    <name type="scientific">Beggiatoa leptomitoformis</name>
    <dbReference type="NCBI Taxonomy" id="288004"/>
    <lineage>
        <taxon>Bacteria</taxon>
        <taxon>Pseudomonadati</taxon>
        <taxon>Pseudomonadota</taxon>
        <taxon>Gammaproteobacteria</taxon>
        <taxon>Thiotrichales</taxon>
        <taxon>Thiotrichaceae</taxon>
        <taxon>Beggiatoa</taxon>
    </lineage>
</organism>
<dbReference type="Gene3D" id="1.10.10.10">
    <property type="entry name" value="Winged helix-like DNA-binding domain superfamily/Winged helix DNA-binding domain"/>
    <property type="match status" value="1"/>
</dbReference>
<dbReference type="Pfam" id="PF00486">
    <property type="entry name" value="Trans_reg_C"/>
    <property type="match status" value="1"/>
</dbReference>
<dbReference type="GO" id="GO:0045893">
    <property type="term" value="P:positive regulation of DNA-templated transcription"/>
    <property type="evidence" value="ECO:0007669"/>
    <property type="project" value="UniProtKB-ARBA"/>
</dbReference>
<accession>A0A2N9YFP2</accession>
<reference evidence="13" key="1">
    <citation type="submission" date="2016-12" db="EMBL/GenBank/DDBJ databases">
        <title>Complete Genome Sequence of Beggiatoa leptomitiformis D-401.</title>
        <authorList>
            <person name="Fomenkov A."/>
            <person name="Vincze T."/>
            <person name="Grabovich M."/>
            <person name="Anton B.P."/>
            <person name="Dubinina G."/>
            <person name="Orlova M."/>
            <person name="Belousova E."/>
            <person name="Roberts R.J."/>
        </authorList>
    </citation>
    <scope>NUCLEOTIDE SEQUENCE [LARGE SCALE GENOMIC DNA]</scope>
    <source>
        <strain evidence="13">D-401</strain>
    </source>
</reference>
<dbReference type="Gene3D" id="6.10.250.690">
    <property type="match status" value="1"/>
</dbReference>
<keyword evidence="3 8" id="KW-0597">Phosphoprotein</keyword>
<keyword evidence="5" id="KW-0805">Transcription regulation</keyword>
<evidence type="ECO:0000256" key="2">
    <source>
        <dbReference type="ARBA" id="ARBA00022490"/>
    </source>
</evidence>
<dbReference type="FunFam" id="1.10.10.10:FF:000117">
    <property type="entry name" value="Two-component system response regulator BaeR"/>
    <property type="match status" value="1"/>
</dbReference>
<dbReference type="InterPro" id="IPR001867">
    <property type="entry name" value="OmpR/PhoB-type_DNA-bd"/>
</dbReference>
<keyword evidence="2" id="KW-0963">Cytoplasm</keyword>
<dbReference type="FunFam" id="3.40.50.2300:FF:000001">
    <property type="entry name" value="DNA-binding response regulator PhoB"/>
    <property type="match status" value="1"/>
</dbReference>
<dbReference type="PANTHER" id="PTHR48111">
    <property type="entry name" value="REGULATOR OF RPOS"/>
    <property type="match status" value="1"/>
</dbReference>
<dbReference type="PROSITE" id="PS50110">
    <property type="entry name" value="RESPONSE_REGULATORY"/>
    <property type="match status" value="1"/>
</dbReference>
<evidence type="ECO:0000313" key="13">
    <source>
        <dbReference type="Proteomes" id="UP000234271"/>
    </source>
</evidence>
<dbReference type="InterPro" id="IPR039420">
    <property type="entry name" value="WalR-like"/>
</dbReference>
<dbReference type="SMART" id="SM00862">
    <property type="entry name" value="Trans_reg_C"/>
    <property type="match status" value="1"/>
</dbReference>
<gene>
    <name evidence="12" type="ORF">BLE401_11040</name>
</gene>
<dbReference type="PROSITE" id="PS51755">
    <property type="entry name" value="OMPR_PHOB"/>
    <property type="match status" value="1"/>
</dbReference>
<evidence type="ECO:0000256" key="5">
    <source>
        <dbReference type="ARBA" id="ARBA00023015"/>
    </source>
</evidence>
<evidence type="ECO:0000256" key="3">
    <source>
        <dbReference type="ARBA" id="ARBA00022553"/>
    </source>
</evidence>
<dbReference type="InterPro" id="IPR001789">
    <property type="entry name" value="Sig_transdc_resp-reg_receiver"/>
</dbReference>
<evidence type="ECO:0000256" key="4">
    <source>
        <dbReference type="ARBA" id="ARBA00023012"/>
    </source>
</evidence>
<dbReference type="PANTHER" id="PTHR48111:SF59">
    <property type="entry name" value="TRANSCRIPTIONAL REGULATORY PROTEIN BAER"/>
    <property type="match status" value="1"/>
</dbReference>
<dbReference type="Pfam" id="PF00072">
    <property type="entry name" value="Response_reg"/>
    <property type="match status" value="1"/>
</dbReference>
<evidence type="ECO:0000256" key="9">
    <source>
        <dbReference type="PROSITE-ProRule" id="PRU01091"/>
    </source>
</evidence>
<dbReference type="Proteomes" id="UP000234271">
    <property type="component" value="Chromosome"/>
</dbReference>
<evidence type="ECO:0000313" key="12">
    <source>
        <dbReference type="EMBL" id="AUI69179.1"/>
    </source>
</evidence>
<keyword evidence="6 9" id="KW-0238">DNA-binding</keyword>
<dbReference type="AlphaFoldDB" id="A0A2N9YFP2"/>
<protein>
    <submittedName>
        <fullName evidence="12">Response regulator</fullName>
    </submittedName>
</protein>
<dbReference type="RefSeq" id="WP_062153565.1">
    <property type="nucleotide sequence ID" value="NZ_CP012373.2"/>
</dbReference>
<dbReference type="KEGG" id="blep:AL038_13225"/>
<dbReference type="EMBL" id="CP018889">
    <property type="protein sequence ID" value="AUI69179.1"/>
    <property type="molecule type" value="Genomic_DNA"/>
</dbReference>
<dbReference type="GO" id="GO:0000976">
    <property type="term" value="F:transcription cis-regulatory region binding"/>
    <property type="evidence" value="ECO:0007669"/>
    <property type="project" value="TreeGrafter"/>
</dbReference>
<evidence type="ECO:0000256" key="8">
    <source>
        <dbReference type="PROSITE-ProRule" id="PRU00169"/>
    </source>
</evidence>
<dbReference type="CDD" id="cd00383">
    <property type="entry name" value="trans_reg_C"/>
    <property type="match status" value="1"/>
</dbReference>
<evidence type="ECO:0000256" key="6">
    <source>
        <dbReference type="ARBA" id="ARBA00023125"/>
    </source>
</evidence>
<dbReference type="SMART" id="SM00448">
    <property type="entry name" value="REC"/>
    <property type="match status" value="1"/>
</dbReference>
<dbReference type="STRING" id="288004.AL038_13225"/>
<dbReference type="GO" id="GO:0032993">
    <property type="term" value="C:protein-DNA complex"/>
    <property type="evidence" value="ECO:0007669"/>
    <property type="project" value="TreeGrafter"/>
</dbReference>
<keyword evidence="13" id="KW-1185">Reference proteome</keyword>
<evidence type="ECO:0000256" key="7">
    <source>
        <dbReference type="ARBA" id="ARBA00023163"/>
    </source>
</evidence>
<proteinExistence type="predicted"/>
<dbReference type="GO" id="GO:0000156">
    <property type="term" value="F:phosphorelay response regulator activity"/>
    <property type="evidence" value="ECO:0007669"/>
    <property type="project" value="TreeGrafter"/>
</dbReference>
<evidence type="ECO:0000259" key="10">
    <source>
        <dbReference type="PROSITE" id="PS50110"/>
    </source>
</evidence>
<keyword evidence="7" id="KW-0804">Transcription</keyword>
<comment type="subcellular location">
    <subcellularLocation>
        <location evidence="1">Cytoplasm</location>
    </subcellularLocation>
</comment>
<feature type="domain" description="Response regulatory" evidence="10">
    <location>
        <begin position="7"/>
        <end position="120"/>
    </location>
</feature>
<feature type="domain" description="OmpR/PhoB-type" evidence="11">
    <location>
        <begin position="125"/>
        <end position="229"/>
    </location>
</feature>
<dbReference type="InterPro" id="IPR016032">
    <property type="entry name" value="Sig_transdc_resp-reg_C-effctor"/>
</dbReference>
<dbReference type="InterPro" id="IPR036388">
    <property type="entry name" value="WH-like_DNA-bd_sf"/>
</dbReference>
<sequence length="229" mass="26505">MENNQRHILIVEDEPKLAHLLEDYLHQAGFITHWLADGADVLPWCEHNTTDLIILDLMLPHKDGIEICRELRQTSQIPIMMATARVEEIDRLLGLELGADDYICKPYSLREIIARVRAILRRVANGQTEIEPPVNLGFIIDEERYTISFKGHILDLTPAEFRLLSTLLNSHGRVYSRAQLLDRLYEDNRIVTDRTVDSHIKNLRKKLAELEPETEMIRSIYGVGYKLEN</sequence>